<protein>
    <submittedName>
        <fullName evidence="2">Uncharacterized protein</fullName>
    </submittedName>
</protein>
<feature type="transmembrane region" description="Helical" evidence="1">
    <location>
        <begin position="41"/>
        <end position="61"/>
    </location>
</feature>
<keyword evidence="1" id="KW-1133">Transmembrane helix</keyword>
<keyword evidence="1" id="KW-0472">Membrane</keyword>
<dbReference type="AlphaFoldDB" id="A0AAV7DBL9"/>
<organism evidence="2 3">
    <name type="scientific">Engystomops pustulosus</name>
    <name type="common">Tungara frog</name>
    <name type="synonym">Physalaemus pustulosus</name>
    <dbReference type="NCBI Taxonomy" id="76066"/>
    <lineage>
        <taxon>Eukaryota</taxon>
        <taxon>Metazoa</taxon>
        <taxon>Chordata</taxon>
        <taxon>Craniata</taxon>
        <taxon>Vertebrata</taxon>
        <taxon>Euteleostomi</taxon>
        <taxon>Amphibia</taxon>
        <taxon>Batrachia</taxon>
        <taxon>Anura</taxon>
        <taxon>Neobatrachia</taxon>
        <taxon>Hyloidea</taxon>
        <taxon>Leptodactylidae</taxon>
        <taxon>Leiuperinae</taxon>
        <taxon>Engystomops</taxon>
    </lineage>
</organism>
<accession>A0AAV7DBL9</accession>
<dbReference type="EMBL" id="WNYA01000001">
    <property type="protein sequence ID" value="KAG8594543.1"/>
    <property type="molecule type" value="Genomic_DNA"/>
</dbReference>
<name>A0AAV7DBL9_ENGPU</name>
<evidence type="ECO:0000313" key="3">
    <source>
        <dbReference type="Proteomes" id="UP000824782"/>
    </source>
</evidence>
<evidence type="ECO:0000313" key="2">
    <source>
        <dbReference type="EMBL" id="KAG8594543.1"/>
    </source>
</evidence>
<proteinExistence type="predicted"/>
<evidence type="ECO:0000256" key="1">
    <source>
        <dbReference type="SAM" id="Phobius"/>
    </source>
</evidence>
<dbReference type="Proteomes" id="UP000824782">
    <property type="component" value="Unassembled WGS sequence"/>
</dbReference>
<keyword evidence="1" id="KW-0812">Transmembrane</keyword>
<gene>
    <name evidence="2" type="ORF">GDO81_001242</name>
</gene>
<keyword evidence="3" id="KW-1185">Reference proteome</keyword>
<reference evidence="2" key="1">
    <citation type="thesis" date="2020" institute="ProQuest LLC" country="789 East Eisenhower Parkway, Ann Arbor, MI, USA">
        <title>Comparative Genomics and Chromosome Evolution.</title>
        <authorList>
            <person name="Mudd A.B."/>
        </authorList>
    </citation>
    <scope>NUCLEOTIDE SEQUENCE</scope>
    <source>
        <strain evidence="2">237g6f4</strain>
        <tissue evidence="2">Blood</tissue>
    </source>
</reference>
<sequence>MVRIERTFLLQGGRTFQDLIYSGGNLDGPWLLHGPMSFGGIPWRLGYFLVLLQIPSVYLWWGSLLEAGCKHDCRTPGSQESKYK</sequence>
<comment type="caution">
    <text evidence="2">The sequence shown here is derived from an EMBL/GenBank/DDBJ whole genome shotgun (WGS) entry which is preliminary data.</text>
</comment>